<organism evidence="1 2">
    <name type="scientific">Stakelama pacifica</name>
    <dbReference type="NCBI Taxonomy" id="517720"/>
    <lineage>
        <taxon>Bacteria</taxon>
        <taxon>Pseudomonadati</taxon>
        <taxon>Pseudomonadota</taxon>
        <taxon>Alphaproteobacteria</taxon>
        <taxon>Sphingomonadales</taxon>
        <taxon>Sphingomonadaceae</taxon>
        <taxon>Stakelama</taxon>
    </lineage>
</organism>
<comment type="caution">
    <text evidence="1">The sequence shown here is derived from an EMBL/GenBank/DDBJ whole genome shotgun (WGS) entry which is preliminary data.</text>
</comment>
<evidence type="ECO:0000313" key="2">
    <source>
        <dbReference type="Proteomes" id="UP000295493"/>
    </source>
</evidence>
<evidence type="ECO:0000313" key="1">
    <source>
        <dbReference type="EMBL" id="TDN78265.1"/>
    </source>
</evidence>
<accession>A0A4R6FDB8</accession>
<proteinExistence type="predicted"/>
<keyword evidence="2" id="KW-1185">Reference proteome</keyword>
<dbReference type="AlphaFoldDB" id="A0A4R6FDB8"/>
<dbReference type="EMBL" id="SNWD01000018">
    <property type="protein sequence ID" value="TDN78265.1"/>
    <property type="molecule type" value="Genomic_DNA"/>
</dbReference>
<protein>
    <submittedName>
        <fullName evidence="1">Uncharacterized protein</fullName>
    </submittedName>
</protein>
<reference evidence="1 2" key="1">
    <citation type="submission" date="2019-03" db="EMBL/GenBank/DDBJ databases">
        <title>Genomic Encyclopedia of Type Strains, Phase IV (KMG-IV): sequencing the most valuable type-strain genomes for metagenomic binning, comparative biology and taxonomic classification.</title>
        <authorList>
            <person name="Goeker M."/>
        </authorList>
    </citation>
    <scope>NUCLEOTIDE SEQUENCE [LARGE SCALE GENOMIC DNA]</scope>
    <source>
        <strain evidence="1 2">DSM 25059</strain>
    </source>
</reference>
<name>A0A4R6FDB8_9SPHN</name>
<gene>
    <name evidence="1" type="ORF">EV664_11824</name>
</gene>
<sequence>MALEQVCTIDLFQPSNRLTDRRLANPNLPSSICEATRFDDFEESFELVKVRPSSRTTRLSLYPLTHQR</sequence>
<dbReference type="Proteomes" id="UP000295493">
    <property type="component" value="Unassembled WGS sequence"/>
</dbReference>